<dbReference type="Proteomes" id="UP000193623">
    <property type="component" value="Unassembled WGS sequence"/>
</dbReference>
<gene>
    <name evidence="2" type="ORF">PSJ8397_01904</name>
</gene>
<name>A0A1Y5SFR7_9RHOB</name>
<evidence type="ECO:0000313" key="2">
    <source>
        <dbReference type="EMBL" id="SLN38569.1"/>
    </source>
</evidence>
<dbReference type="EMBL" id="FWFT01000003">
    <property type="protein sequence ID" value="SLN38569.1"/>
    <property type="molecule type" value="Genomic_DNA"/>
</dbReference>
<sequence>MSVIKRGNQWCLRRRVPVEFQQVESRNEIWISLKTDSRRLADQKASAVWAEQVAAWTARLSGNDPDAVKHYEAVQDLAAA</sequence>
<evidence type="ECO:0000259" key="1">
    <source>
        <dbReference type="Pfam" id="PF20172"/>
    </source>
</evidence>
<dbReference type="RefSeq" id="WP_143515420.1">
    <property type="nucleotide sequence ID" value="NZ_FWFT01000003.1"/>
</dbReference>
<evidence type="ECO:0000313" key="3">
    <source>
        <dbReference type="Proteomes" id="UP000193623"/>
    </source>
</evidence>
<dbReference type="AlphaFoldDB" id="A0A1Y5SFR7"/>
<protein>
    <recommendedName>
        <fullName evidence="1">DUF6538 domain-containing protein</fullName>
    </recommendedName>
</protein>
<organism evidence="2 3">
    <name type="scientific">Pseudooctadecabacter jejudonensis</name>
    <dbReference type="NCBI Taxonomy" id="1391910"/>
    <lineage>
        <taxon>Bacteria</taxon>
        <taxon>Pseudomonadati</taxon>
        <taxon>Pseudomonadota</taxon>
        <taxon>Alphaproteobacteria</taxon>
        <taxon>Rhodobacterales</taxon>
        <taxon>Paracoccaceae</taxon>
        <taxon>Pseudooctadecabacter</taxon>
    </lineage>
</organism>
<accession>A0A1Y5SFR7</accession>
<dbReference type="InterPro" id="IPR046668">
    <property type="entry name" value="DUF6538"/>
</dbReference>
<reference evidence="2 3" key="1">
    <citation type="submission" date="2017-03" db="EMBL/GenBank/DDBJ databases">
        <authorList>
            <person name="Afonso C.L."/>
            <person name="Miller P.J."/>
            <person name="Scott M.A."/>
            <person name="Spackman E."/>
            <person name="Goraichik I."/>
            <person name="Dimitrov K.M."/>
            <person name="Suarez D.L."/>
            <person name="Swayne D.E."/>
        </authorList>
    </citation>
    <scope>NUCLEOTIDE SEQUENCE [LARGE SCALE GENOMIC DNA]</scope>
    <source>
        <strain evidence="2 3">CECT 8397</strain>
    </source>
</reference>
<proteinExistence type="predicted"/>
<keyword evidence="3" id="KW-1185">Reference proteome</keyword>
<feature type="domain" description="DUF6538" evidence="1">
    <location>
        <begin position="4"/>
        <end position="58"/>
    </location>
</feature>
<dbReference type="Pfam" id="PF20172">
    <property type="entry name" value="DUF6538"/>
    <property type="match status" value="1"/>
</dbReference>
<dbReference type="OrthoDB" id="7222937at2"/>